<dbReference type="CDD" id="cd05483">
    <property type="entry name" value="retropepsin_like_bacteria"/>
    <property type="match status" value="1"/>
</dbReference>
<comment type="caution">
    <text evidence="4">The sequence shown here is derived from an EMBL/GenBank/DDBJ whole genome shotgun (WGS) entry which is preliminary data.</text>
</comment>
<evidence type="ECO:0000259" key="3">
    <source>
        <dbReference type="PROSITE" id="PS50175"/>
    </source>
</evidence>
<feature type="compositionally biased region" description="Polar residues" evidence="2">
    <location>
        <begin position="683"/>
        <end position="705"/>
    </location>
</feature>
<dbReference type="SUPFAM" id="SSF50630">
    <property type="entry name" value="Acid proteases"/>
    <property type="match status" value="1"/>
</dbReference>
<feature type="region of interest" description="Disordered" evidence="2">
    <location>
        <begin position="235"/>
        <end position="290"/>
    </location>
</feature>
<feature type="compositionally biased region" description="Polar residues" evidence="2">
    <location>
        <begin position="250"/>
        <end position="269"/>
    </location>
</feature>
<proteinExistence type="predicted"/>
<name>A0A418BJ08_APHAT</name>
<gene>
    <name evidence="4" type="ORF">DYB34_002833</name>
</gene>
<evidence type="ECO:0000313" key="4">
    <source>
        <dbReference type="EMBL" id="RHY43261.1"/>
    </source>
</evidence>
<accession>A0A418BJ08</accession>
<feature type="compositionally biased region" description="Polar residues" evidence="2">
    <location>
        <begin position="315"/>
        <end position="337"/>
    </location>
</feature>
<feature type="domain" description="Peptidase A2" evidence="3">
    <location>
        <begin position="820"/>
        <end position="857"/>
    </location>
</feature>
<feature type="region of interest" description="Disordered" evidence="2">
    <location>
        <begin position="309"/>
        <end position="381"/>
    </location>
</feature>
<dbReference type="VEuPathDB" id="FungiDB:H257_17840"/>
<dbReference type="InterPro" id="IPR021109">
    <property type="entry name" value="Peptidase_aspartic_dom_sf"/>
</dbReference>
<evidence type="ECO:0000313" key="5">
    <source>
        <dbReference type="Proteomes" id="UP000283543"/>
    </source>
</evidence>
<sequence length="1103" mass="125086">MEGAAEDREIEITLKEELASEQAAKQARLKEEMEQARLSALSHRYNVVSNRRQTQILTESFKNREKLYAGMDFRTAIRMNTMKARIKAMPLDDQPTFFEKELIDLMTDETNAWTKFLQPEFGTWSDGIKRASLDAIAPLPVDPYKEMTLDECRICLSWLENVFRMLNVKIREAEDDEVYTWYLESYLVVAGSREYLALNQKLVKMISLLHYVVQYSQTCFRESRRQEAALWIHENTDNTDPSAPPLEVRSMSSHSHATDTVNDSRSPSLPSYFKKPELEGSFTQRTSVSNPRVASRGMVYHDLAEQPADVAPSIKNESVTPSRRSSAQASIGITFQDGTDYEPSDNFSGDPDPPGNPRNPGRHGEGGNPGYGGDDKDLWDNLPSMGHQGAMHVLSMDSLPVFSGSEDNREASYQWMRRYEQLSRLSGWTEQEKIAWFPSKFAKEWITNPLPKADKYYRMTQDPKEPLKTFFYRFNSAAQSARVEYWKSASILEDHIGRFCMALEDESLGDRLSQMVFSSIDDLDRHLDSQRKNQILRQFKNRQVDTSSAGIRRREMTRDKRPSMERQILLAREDSDYDSPAVTNTPKEQLHHEIYALGGKKEWCSSCSKEHWRVNGECWMEQFCSMCKRNGHPTDKCIKACQFCKPTHNKYERCETREQIISVRTYLEALAKSGKLDDLPNMDRTQATRSTPQALETQVARSSRGTLGDLASTALTPLKKKDMPLDPMALEVQEFLATVAAWKTQQEKRGRKRDLLTCNTSYDPPPLVPRVCFTNSTKSLPEEFDLLEGEQLGFWRKSDLSDRARSDQAFLDAAIMNVPARILADTGANLSVIHRRMAERLNLKVDTSKRIGINGLGPNSVSTFGMVTIKLTIARGIVFIFSLAVCDIGPVEFEMILGMDFMSKAGFVIDTGNREIQLPDGEYVPLLTEGIKYETSFLSYVKLRYTMELGAGEFMTMDLPKLNDAPVSGVEYWVDRSARWVPSLCADSHGVPCAYKVTNISNKLLTLSAGTIIGAVAQEWQVDVWEGSVSCKIQRMLNQMRHFNQAYEPPSVVHPSYPRPTRILRRGNQEGSAPLPSITEADSDAEDANKRDMRATSAEGWAG</sequence>
<protein>
    <recommendedName>
        <fullName evidence="3">Peptidase A2 domain-containing protein</fullName>
    </recommendedName>
</protein>
<evidence type="ECO:0000256" key="1">
    <source>
        <dbReference type="ARBA" id="ARBA00022801"/>
    </source>
</evidence>
<dbReference type="VEuPathDB" id="FungiDB:H257_13141"/>
<dbReference type="InterPro" id="IPR001995">
    <property type="entry name" value="Peptidase_A2_cat"/>
</dbReference>
<dbReference type="EMBL" id="QUTB01008176">
    <property type="protein sequence ID" value="RHY43261.1"/>
    <property type="molecule type" value="Genomic_DNA"/>
</dbReference>
<evidence type="ECO:0000256" key="2">
    <source>
        <dbReference type="SAM" id="MobiDB-lite"/>
    </source>
</evidence>
<dbReference type="GO" id="GO:0006508">
    <property type="term" value="P:proteolysis"/>
    <property type="evidence" value="ECO:0007669"/>
    <property type="project" value="InterPro"/>
</dbReference>
<dbReference type="PROSITE" id="PS50175">
    <property type="entry name" value="ASP_PROT_RETROV"/>
    <property type="match status" value="1"/>
</dbReference>
<reference evidence="4 5" key="1">
    <citation type="submission" date="2018-08" db="EMBL/GenBank/DDBJ databases">
        <title>Aphanomyces genome sequencing and annotation.</title>
        <authorList>
            <person name="Minardi D."/>
            <person name="Oidtmann B."/>
            <person name="Van Der Giezen M."/>
            <person name="Studholme D.J."/>
        </authorList>
    </citation>
    <scope>NUCLEOTIDE SEQUENCE [LARGE SCALE GENOMIC DNA]</scope>
    <source>
        <strain evidence="4 5">Si</strain>
    </source>
</reference>
<organism evidence="4 5">
    <name type="scientific">Aphanomyces astaci</name>
    <name type="common">Crayfish plague agent</name>
    <dbReference type="NCBI Taxonomy" id="112090"/>
    <lineage>
        <taxon>Eukaryota</taxon>
        <taxon>Sar</taxon>
        <taxon>Stramenopiles</taxon>
        <taxon>Oomycota</taxon>
        <taxon>Saprolegniomycetes</taxon>
        <taxon>Saprolegniales</taxon>
        <taxon>Verrucalvaceae</taxon>
        <taxon>Aphanomyces</taxon>
    </lineage>
</organism>
<feature type="compositionally biased region" description="Polar residues" evidence="2">
    <location>
        <begin position="281"/>
        <end position="290"/>
    </location>
</feature>
<dbReference type="GO" id="GO:0004190">
    <property type="term" value="F:aspartic-type endopeptidase activity"/>
    <property type="evidence" value="ECO:0007669"/>
    <property type="project" value="InterPro"/>
</dbReference>
<dbReference type="AlphaFoldDB" id="A0A418BJ08"/>
<dbReference type="Pfam" id="PF13650">
    <property type="entry name" value="Asp_protease_2"/>
    <property type="match status" value="1"/>
</dbReference>
<dbReference type="VEuPathDB" id="FungiDB:H257_17841"/>
<feature type="region of interest" description="Disordered" evidence="2">
    <location>
        <begin position="1062"/>
        <end position="1103"/>
    </location>
</feature>
<dbReference type="Proteomes" id="UP000283543">
    <property type="component" value="Unassembled WGS sequence"/>
</dbReference>
<keyword evidence="1" id="KW-0378">Hydrolase</keyword>
<dbReference type="InterPro" id="IPR034122">
    <property type="entry name" value="Retropepsin-like_bacterial"/>
</dbReference>
<feature type="region of interest" description="Disordered" evidence="2">
    <location>
        <begin position="677"/>
        <end position="706"/>
    </location>
</feature>
<dbReference type="Gene3D" id="2.40.70.10">
    <property type="entry name" value="Acid Proteases"/>
    <property type="match status" value="1"/>
</dbReference>